<evidence type="ECO:0000256" key="1">
    <source>
        <dbReference type="SAM" id="SignalP"/>
    </source>
</evidence>
<evidence type="ECO:0000313" key="2">
    <source>
        <dbReference type="EMBL" id="MBR7746490.1"/>
    </source>
</evidence>
<comment type="caution">
    <text evidence="2">The sequence shown here is derived from an EMBL/GenBank/DDBJ whole genome shotgun (WGS) entry which is preliminary data.</text>
</comment>
<keyword evidence="3" id="KW-1185">Reference proteome</keyword>
<accession>A0A941DFD0</accession>
<gene>
    <name evidence="2" type="ORF">KDM92_07850</name>
</gene>
<feature type="chain" id="PRO_5037785581" description="DUF4398 domain-containing protein" evidence="1">
    <location>
        <begin position="27"/>
        <end position="86"/>
    </location>
</feature>
<dbReference type="RefSeq" id="WP_212683834.1">
    <property type="nucleotide sequence ID" value="NZ_JAGSPM010000004.1"/>
</dbReference>
<sequence length="86" mass="9613">MLHSQKARIFFSTLILTTLASGNCLAQQLVSTQTQTVTIQAKRLSAQEKTTYDQQQMNLQAQQVIVTAKRLSAAEKLAYDKNQAQQ</sequence>
<dbReference type="Proteomes" id="UP000680158">
    <property type="component" value="Unassembled WGS sequence"/>
</dbReference>
<name>A0A941DFD0_9BURK</name>
<dbReference type="AlphaFoldDB" id="A0A941DFD0"/>
<feature type="signal peptide" evidence="1">
    <location>
        <begin position="1"/>
        <end position="26"/>
    </location>
</feature>
<proteinExistence type="predicted"/>
<reference evidence="2 3" key="1">
    <citation type="submission" date="2021-04" db="EMBL/GenBank/DDBJ databases">
        <title>novel species isolated from subtropical streams in China.</title>
        <authorList>
            <person name="Lu H."/>
        </authorList>
    </citation>
    <scope>NUCLEOTIDE SEQUENCE [LARGE SCALE GENOMIC DNA]</scope>
    <source>
        <strain evidence="2 3">BYS107W</strain>
    </source>
</reference>
<protein>
    <recommendedName>
        <fullName evidence="4">DUF4398 domain-containing protein</fullName>
    </recommendedName>
</protein>
<evidence type="ECO:0008006" key="4">
    <source>
        <dbReference type="Google" id="ProtNLM"/>
    </source>
</evidence>
<keyword evidence="1" id="KW-0732">Signal</keyword>
<dbReference type="EMBL" id="JAGSPM010000004">
    <property type="protein sequence ID" value="MBR7746490.1"/>
    <property type="molecule type" value="Genomic_DNA"/>
</dbReference>
<evidence type="ECO:0000313" key="3">
    <source>
        <dbReference type="Proteomes" id="UP000680158"/>
    </source>
</evidence>
<organism evidence="2 3">
    <name type="scientific">Undibacterium baiyunense</name>
    <dbReference type="NCBI Taxonomy" id="2828731"/>
    <lineage>
        <taxon>Bacteria</taxon>
        <taxon>Pseudomonadati</taxon>
        <taxon>Pseudomonadota</taxon>
        <taxon>Betaproteobacteria</taxon>
        <taxon>Burkholderiales</taxon>
        <taxon>Oxalobacteraceae</taxon>
        <taxon>Undibacterium</taxon>
    </lineage>
</organism>